<dbReference type="AlphaFoldDB" id="A0A8E0RKP3"/>
<dbReference type="Proteomes" id="UP000728185">
    <property type="component" value="Unassembled WGS sequence"/>
</dbReference>
<name>A0A8E0RKP3_9TREM</name>
<comment type="caution">
    <text evidence="2">The sequence shown here is derived from an EMBL/GenBank/DDBJ whole genome shotgun (WGS) entry which is preliminary data.</text>
</comment>
<organism evidence="2 3">
    <name type="scientific">Fasciolopsis buskii</name>
    <dbReference type="NCBI Taxonomy" id="27845"/>
    <lineage>
        <taxon>Eukaryota</taxon>
        <taxon>Metazoa</taxon>
        <taxon>Spiralia</taxon>
        <taxon>Lophotrochozoa</taxon>
        <taxon>Platyhelminthes</taxon>
        <taxon>Trematoda</taxon>
        <taxon>Digenea</taxon>
        <taxon>Plagiorchiida</taxon>
        <taxon>Echinostomata</taxon>
        <taxon>Echinostomatoidea</taxon>
        <taxon>Fasciolidae</taxon>
        <taxon>Fasciolopsis</taxon>
    </lineage>
</organism>
<evidence type="ECO:0000313" key="2">
    <source>
        <dbReference type="EMBL" id="KAA0183641.1"/>
    </source>
</evidence>
<evidence type="ECO:0000256" key="1">
    <source>
        <dbReference type="SAM" id="Phobius"/>
    </source>
</evidence>
<reference evidence="2" key="1">
    <citation type="submission" date="2019-05" db="EMBL/GenBank/DDBJ databases">
        <title>Annotation for the trematode Fasciolopsis buski.</title>
        <authorList>
            <person name="Choi Y.-J."/>
        </authorList>
    </citation>
    <scope>NUCLEOTIDE SEQUENCE</scope>
    <source>
        <strain evidence="2">HT</strain>
        <tissue evidence="2">Whole worm</tissue>
    </source>
</reference>
<protein>
    <submittedName>
        <fullName evidence="2">Uncharacterized protein</fullName>
    </submittedName>
</protein>
<keyword evidence="1" id="KW-0812">Transmembrane</keyword>
<proteinExistence type="predicted"/>
<dbReference type="EMBL" id="LUCM01011647">
    <property type="protein sequence ID" value="KAA0183641.1"/>
    <property type="molecule type" value="Genomic_DNA"/>
</dbReference>
<feature type="transmembrane region" description="Helical" evidence="1">
    <location>
        <begin position="28"/>
        <end position="46"/>
    </location>
</feature>
<sequence>MLGGILGSFAAGASVAFNYYSGRLFYAQLYRTLLLGGLGYGIGYGIEKVHERRKRMHLIAIENYKSLYPERVPIKIPQTYNDLLVEWRPKR</sequence>
<keyword evidence="3" id="KW-1185">Reference proteome</keyword>
<gene>
    <name evidence="2" type="ORF">FBUS_00904</name>
</gene>
<evidence type="ECO:0000313" key="3">
    <source>
        <dbReference type="Proteomes" id="UP000728185"/>
    </source>
</evidence>
<keyword evidence="1" id="KW-1133">Transmembrane helix</keyword>
<accession>A0A8E0RKP3</accession>
<keyword evidence="1" id="KW-0472">Membrane</keyword>
<dbReference type="OrthoDB" id="6329847at2759"/>